<reference evidence="2 3" key="1">
    <citation type="submission" date="2020-03" db="EMBL/GenBank/DDBJ databases">
        <title>FDA dAtabase for Regulatory Grade micrObial Sequences (FDA-ARGOS): Supporting development and validation of Infectious Disease Dx tests.</title>
        <authorList>
            <person name="Campos J."/>
            <person name="Goldberg B."/>
            <person name="Tallon L."/>
            <person name="Sadzewicz L."/>
            <person name="Vavikolanu K."/>
            <person name="Mehta A."/>
            <person name="Aluvathingal J."/>
            <person name="Nadendla S."/>
            <person name="Nandy P."/>
            <person name="Geyer C."/>
            <person name="Yan Y."/>
            <person name="Sichtig H."/>
        </authorList>
    </citation>
    <scope>NUCLEOTIDE SEQUENCE [LARGE SCALE GENOMIC DNA]</scope>
    <source>
        <strain evidence="2 3">FDAARGOS_656</strain>
    </source>
</reference>
<dbReference type="Proteomes" id="UP000536275">
    <property type="component" value="Unassembled WGS sequence"/>
</dbReference>
<dbReference type="InterPro" id="IPR040030">
    <property type="entry name" value="Ribosomal_mL57"/>
</dbReference>
<accession>A0A8H6BWM1</accession>
<comment type="caution">
    <text evidence="2">The sequence shown here is derived from an EMBL/GenBank/DDBJ whole genome shotgun (WGS) entry which is preliminary data.</text>
</comment>
<dbReference type="GO" id="GO:0032543">
    <property type="term" value="P:mitochondrial translation"/>
    <property type="evidence" value="ECO:0007669"/>
    <property type="project" value="InterPro"/>
</dbReference>
<feature type="domain" description="RNase III" evidence="1">
    <location>
        <begin position="73"/>
        <end position="208"/>
    </location>
</feature>
<sequence length="220" mass="24641">MIGNIRQLSSRITGQQFTIFTRSIYLHKGPRVEGLKRDPEAAFINPKGIKYGLNETNISHIKSFLGDKYNIPDEIALQVITHKSFGNGIKPYNEKLAAMGSKLLSLYFAKYVTNQPCKHDNGVEGKNLDVLGSPMSRELPSLKTAAIFAKSNNINEIMFWHTRNSTLGFESSGELKVSGELLFSLVGAVNFYHGKNKAEQFITEKLVDQFEKISAQNIRN</sequence>
<dbReference type="Gene3D" id="1.10.1520.10">
    <property type="entry name" value="Ribonuclease III domain"/>
    <property type="match status" value="1"/>
</dbReference>
<dbReference type="SUPFAM" id="SSF69065">
    <property type="entry name" value="RNase III domain-like"/>
    <property type="match status" value="1"/>
</dbReference>
<dbReference type="GO" id="GO:0003735">
    <property type="term" value="F:structural constituent of ribosome"/>
    <property type="evidence" value="ECO:0007669"/>
    <property type="project" value="InterPro"/>
</dbReference>
<dbReference type="EMBL" id="JABWAD010000042">
    <property type="protein sequence ID" value="KAF6069248.1"/>
    <property type="molecule type" value="Genomic_DNA"/>
</dbReference>
<name>A0A8H6BWM1_CANAX</name>
<dbReference type="PANTHER" id="PTHR28160:SF1">
    <property type="entry name" value="LARGE RIBOSOMAL SUBUNIT PROTEIN ML57"/>
    <property type="match status" value="1"/>
</dbReference>
<evidence type="ECO:0000313" key="2">
    <source>
        <dbReference type="EMBL" id="KAF6069248.1"/>
    </source>
</evidence>
<dbReference type="GO" id="GO:0005762">
    <property type="term" value="C:mitochondrial large ribosomal subunit"/>
    <property type="evidence" value="ECO:0007669"/>
    <property type="project" value="InterPro"/>
</dbReference>
<dbReference type="InterPro" id="IPR036389">
    <property type="entry name" value="RNase_III_sf"/>
</dbReference>
<dbReference type="PANTHER" id="PTHR28160">
    <property type="entry name" value="54S RIBOSOMAL PROTEIN L15, MITOCHONDRIAL"/>
    <property type="match status" value="1"/>
</dbReference>
<dbReference type="InterPro" id="IPR000999">
    <property type="entry name" value="RNase_III_dom"/>
</dbReference>
<dbReference type="GO" id="GO:0004525">
    <property type="term" value="F:ribonuclease III activity"/>
    <property type="evidence" value="ECO:0007669"/>
    <property type="project" value="InterPro"/>
</dbReference>
<proteinExistence type="predicted"/>
<organism evidence="2 3">
    <name type="scientific">Candida albicans</name>
    <name type="common">Yeast</name>
    <dbReference type="NCBI Taxonomy" id="5476"/>
    <lineage>
        <taxon>Eukaryota</taxon>
        <taxon>Fungi</taxon>
        <taxon>Dikarya</taxon>
        <taxon>Ascomycota</taxon>
        <taxon>Saccharomycotina</taxon>
        <taxon>Pichiomycetes</taxon>
        <taxon>Debaryomycetaceae</taxon>
        <taxon>Candida/Lodderomyces clade</taxon>
        <taxon>Candida</taxon>
    </lineage>
</organism>
<dbReference type="FunFam" id="1.10.1520.10:FF:000052">
    <property type="entry name" value="Mitochondrial 54S ribosomal protein YmL15"/>
    <property type="match status" value="1"/>
</dbReference>
<dbReference type="Pfam" id="PF14622">
    <property type="entry name" value="Ribonucleas_3_3"/>
    <property type="match status" value="1"/>
</dbReference>
<protein>
    <submittedName>
        <fullName evidence="2">Ribonuclease-III-like family protein</fullName>
    </submittedName>
</protein>
<evidence type="ECO:0000259" key="1">
    <source>
        <dbReference type="Pfam" id="PF14622"/>
    </source>
</evidence>
<evidence type="ECO:0000313" key="3">
    <source>
        <dbReference type="Proteomes" id="UP000536275"/>
    </source>
</evidence>
<dbReference type="AlphaFoldDB" id="A0A8H6BWM1"/>
<dbReference type="SMR" id="A0A8H6BWM1"/>
<gene>
    <name evidence="2" type="ORF">FOB64_003351</name>
</gene>
<dbReference type="GO" id="GO:0006396">
    <property type="term" value="P:RNA processing"/>
    <property type="evidence" value="ECO:0007669"/>
    <property type="project" value="InterPro"/>
</dbReference>